<evidence type="ECO:0000313" key="1">
    <source>
        <dbReference type="EMBL" id="APD92089.1"/>
    </source>
</evidence>
<name>A0AAC9NTR3_9ALTE</name>
<dbReference type="Proteomes" id="UP000182101">
    <property type="component" value="Plasmid pAMCP48-600"/>
</dbReference>
<organism evidence="1 2">
    <name type="scientific">Alteromonas mediterranea</name>
    <dbReference type="NCBI Taxonomy" id="314275"/>
    <lineage>
        <taxon>Bacteria</taxon>
        <taxon>Pseudomonadati</taxon>
        <taxon>Pseudomonadota</taxon>
        <taxon>Gammaproteobacteria</taxon>
        <taxon>Alteromonadales</taxon>
        <taxon>Alteromonadaceae</taxon>
        <taxon>Alteromonas/Salinimonas group</taxon>
        <taxon>Alteromonas</taxon>
    </lineage>
</organism>
<reference evidence="1 2" key="1">
    <citation type="submission" date="2016-11" db="EMBL/GenBank/DDBJ databases">
        <title>Networking in microbes: conjugative elements and plasmids in the genus Alteromonas.</title>
        <authorList>
            <person name="Lopez-Perez M."/>
            <person name="Ramon-Marco N."/>
            <person name="Rodriguez-Valera F."/>
        </authorList>
    </citation>
    <scope>NUCLEOTIDE SEQUENCE [LARGE SCALE GENOMIC DNA]</scope>
    <source>
        <strain evidence="1 2">CP48</strain>
        <plasmid evidence="2">pamcp48-600</plasmid>
    </source>
</reference>
<geneLocation type="plasmid" evidence="2">
    <name>pamcp48-600</name>
</geneLocation>
<proteinExistence type="predicted"/>
<accession>A0AAC9NTR3</accession>
<dbReference type="AlphaFoldDB" id="A0AAC9NTR3"/>
<keyword evidence="1" id="KW-0614">Plasmid</keyword>
<dbReference type="EMBL" id="CP018025">
    <property type="protein sequence ID" value="APD92089.1"/>
    <property type="molecule type" value="Genomic_DNA"/>
</dbReference>
<protein>
    <submittedName>
        <fullName evidence="1">Uncharacterized protein</fullName>
    </submittedName>
</protein>
<gene>
    <name evidence="1" type="ORF">BM524_19405</name>
</gene>
<evidence type="ECO:0000313" key="2">
    <source>
        <dbReference type="Proteomes" id="UP000182101"/>
    </source>
</evidence>
<sequence length="180" mass="19184">MEHFIKPETTYSVLSVQIAVKHGEDSAIEAGINELIGPELGEGWIVDYSLSGSVQLVSSSQSPQQGELFKGTAAATGTNFADIIKTRENADIQFKEQDAFSVFSAAISEADFRLIKQVAGAFSKASDANTLLFDIDMPPQGMPASALIELGGRLLIETALKDHSATHLQLTIAEGDMVAL</sequence>
<dbReference type="RefSeq" id="WP_071960699.1">
    <property type="nucleotide sequence ID" value="NZ_CP018025.1"/>
</dbReference>